<protein>
    <submittedName>
        <fullName evidence="2">Uncharacterized protein</fullName>
    </submittedName>
</protein>
<name>A0A178LUJ8_MYCIR</name>
<keyword evidence="1" id="KW-1133">Transmembrane helix</keyword>
<keyword evidence="1" id="KW-0472">Membrane</keyword>
<reference evidence="2 3" key="1">
    <citation type="submission" date="2016-04" db="EMBL/GenBank/DDBJ databases">
        <title>Draft Genome Sequences of Staphylococcus capitis Strain H36, S. capitis Strain H65, S. cohnii Strain H62, S. hominis Strain H69, Mycobacterium iranicum Strain H39, Plantibacter sp. Strain H53, Pseudomonas oryzihabitans Strain H72, and Microbacterium sp. Strain H83, isolated from residential settings.</title>
        <authorList>
            <person name="Lymperopoulou D."/>
            <person name="Adams R.I."/>
            <person name="Lindow S."/>
            <person name="Coil D.A."/>
            <person name="Jospin G."/>
            <person name="Eisen J.A."/>
        </authorList>
    </citation>
    <scope>NUCLEOTIDE SEQUENCE [LARGE SCALE GENOMIC DNA]</scope>
    <source>
        <strain evidence="2 3">H39</strain>
    </source>
</reference>
<dbReference type="OrthoDB" id="4871630at2"/>
<dbReference type="AlphaFoldDB" id="A0A178LUJ8"/>
<gene>
    <name evidence="2" type="ORF">A4X20_21215</name>
</gene>
<evidence type="ECO:0000256" key="1">
    <source>
        <dbReference type="SAM" id="Phobius"/>
    </source>
</evidence>
<organism evidence="2 3">
    <name type="scientific">Mycolicibacterium iranicum</name>
    <name type="common">Mycobacterium iranicum</name>
    <dbReference type="NCBI Taxonomy" id="912594"/>
    <lineage>
        <taxon>Bacteria</taxon>
        <taxon>Bacillati</taxon>
        <taxon>Actinomycetota</taxon>
        <taxon>Actinomycetes</taxon>
        <taxon>Mycobacteriales</taxon>
        <taxon>Mycobacteriaceae</taxon>
        <taxon>Mycolicibacterium</taxon>
    </lineage>
</organism>
<accession>A0A178LUJ8</accession>
<dbReference type="Proteomes" id="UP000078396">
    <property type="component" value="Unassembled WGS sequence"/>
</dbReference>
<feature type="transmembrane region" description="Helical" evidence="1">
    <location>
        <begin position="63"/>
        <end position="87"/>
    </location>
</feature>
<evidence type="ECO:0000313" key="3">
    <source>
        <dbReference type="Proteomes" id="UP000078396"/>
    </source>
</evidence>
<comment type="caution">
    <text evidence="2">The sequence shown here is derived from an EMBL/GenBank/DDBJ whole genome shotgun (WGS) entry which is preliminary data.</text>
</comment>
<dbReference type="RefSeq" id="WP_064282327.1">
    <property type="nucleotide sequence ID" value="NZ_LWCS01000025.1"/>
</dbReference>
<dbReference type="EMBL" id="LWCS01000025">
    <property type="protein sequence ID" value="OAN37670.1"/>
    <property type="molecule type" value="Genomic_DNA"/>
</dbReference>
<proteinExistence type="predicted"/>
<evidence type="ECO:0000313" key="2">
    <source>
        <dbReference type="EMBL" id="OAN37670.1"/>
    </source>
</evidence>
<keyword evidence="1" id="KW-0812">Transmembrane</keyword>
<sequence length="88" mass="9442">MADGAGDLVGEMTDADKQRISELLGQIGGPNVMWGSVNYLEVWLTEHRVRAERKSSERLTRATWVLSAATVVLALATVALVFATVAAV</sequence>